<evidence type="ECO:0000259" key="5">
    <source>
        <dbReference type="Pfam" id="PF00501"/>
    </source>
</evidence>
<name>A0ABP9QR61_9PSEU</name>
<dbReference type="InterPro" id="IPR025110">
    <property type="entry name" value="AMP-bd_C"/>
</dbReference>
<dbReference type="InterPro" id="IPR000873">
    <property type="entry name" value="AMP-dep_synth/lig_dom"/>
</dbReference>
<dbReference type="EMBL" id="BAABJP010000031">
    <property type="protein sequence ID" value="GAA5165949.1"/>
    <property type="molecule type" value="Genomic_DNA"/>
</dbReference>
<dbReference type="InterPro" id="IPR051087">
    <property type="entry name" value="Mitochondrial_ACSM"/>
</dbReference>
<dbReference type="Gene3D" id="3.30.300.30">
    <property type="match status" value="1"/>
</dbReference>
<keyword evidence="3" id="KW-0547">Nucleotide-binding</keyword>
<dbReference type="InterPro" id="IPR020845">
    <property type="entry name" value="AMP-binding_CS"/>
</dbReference>
<keyword evidence="8" id="KW-1185">Reference proteome</keyword>
<dbReference type="PANTHER" id="PTHR43605">
    <property type="entry name" value="ACYL-COENZYME A SYNTHETASE"/>
    <property type="match status" value="1"/>
</dbReference>
<comment type="caution">
    <text evidence="7">The sequence shown here is derived from an EMBL/GenBank/DDBJ whole genome shotgun (WGS) entry which is preliminary data.</text>
</comment>
<protein>
    <submittedName>
        <fullName evidence="7">AMP-binding protein</fullName>
    </submittedName>
</protein>
<evidence type="ECO:0000256" key="1">
    <source>
        <dbReference type="ARBA" id="ARBA00006432"/>
    </source>
</evidence>
<keyword evidence="2" id="KW-0436">Ligase</keyword>
<dbReference type="RefSeq" id="WP_185064922.1">
    <property type="nucleotide sequence ID" value="NZ_BAABJP010000031.1"/>
</dbReference>
<dbReference type="Gene3D" id="3.40.50.12780">
    <property type="entry name" value="N-terminal domain of ligase-like"/>
    <property type="match status" value="1"/>
</dbReference>
<accession>A0ABP9QR61</accession>
<proteinExistence type="inferred from homology"/>
<dbReference type="SUPFAM" id="SSF56801">
    <property type="entry name" value="Acetyl-CoA synthetase-like"/>
    <property type="match status" value="1"/>
</dbReference>
<dbReference type="PANTHER" id="PTHR43605:SF10">
    <property type="entry name" value="ACYL-COA SYNTHETASE MEDIUM CHAIN FAMILY MEMBER 3"/>
    <property type="match status" value="1"/>
</dbReference>
<evidence type="ECO:0000313" key="8">
    <source>
        <dbReference type="Proteomes" id="UP001428817"/>
    </source>
</evidence>
<gene>
    <name evidence="7" type="ORF">GCM10023321_56630</name>
</gene>
<evidence type="ECO:0000256" key="3">
    <source>
        <dbReference type="ARBA" id="ARBA00022741"/>
    </source>
</evidence>
<evidence type="ECO:0000256" key="2">
    <source>
        <dbReference type="ARBA" id="ARBA00022598"/>
    </source>
</evidence>
<dbReference type="PROSITE" id="PS00455">
    <property type="entry name" value="AMP_BINDING"/>
    <property type="match status" value="1"/>
</dbReference>
<keyword evidence="4" id="KW-0067">ATP-binding</keyword>
<feature type="domain" description="AMP-binding enzyme C-terminal" evidence="6">
    <location>
        <begin position="452"/>
        <end position="530"/>
    </location>
</feature>
<evidence type="ECO:0000256" key="4">
    <source>
        <dbReference type="ARBA" id="ARBA00022840"/>
    </source>
</evidence>
<dbReference type="InterPro" id="IPR045851">
    <property type="entry name" value="AMP-bd_C_sf"/>
</dbReference>
<comment type="similarity">
    <text evidence="1">Belongs to the ATP-dependent AMP-binding enzyme family.</text>
</comment>
<feature type="domain" description="AMP-dependent synthetase/ligase" evidence="5">
    <location>
        <begin position="36"/>
        <end position="401"/>
    </location>
</feature>
<sequence length="539" mass="57620">MSAETERVWDQVEAGLSTDPAVGLNTAREACGRYAGEPGRLALVVRHADGRAERWTYAELDRACARAARVFSAAGLRQGDRVAGLLSRQVESWIVVLAAWRSGLVYVPLFCGFGSDALAYRLAASRAALVVVDHRWRAGLEPALESLDGDPHILTVTDAAGRGRRPGDRDFHAELERAAPDGPAAPTAGADPATLLFTSGTTGEPKSCVMPHSALLALMPFVRHSLGVGPADLLFTAADPGWAYGLYSTGAAPMALGVPRVLYSGDFDADAWWRVIREERVTCIAAAPSAYRRLLTPLERAGAAPPALRTSAAAGEPLDADTARRWAAGRAPAIRDGYGLSEVGMVLCDLVDGSPPRPGTLGGPLPGFEARLLDPGGEPVEAGASGLIAVRRPRYQLSTGYENRPETWAARWRGDEFVTEDRAVIHPDGRWRFLGRDDDMIVTSGYNVSPVEVERVLGDHPAVVEAAAVAAPGRRGGTVVRAVLVRADDAPPQPELEDQLRAEVTRRVGAHASPRIFDYVDALPRNEVGKLQRARLRTG</sequence>
<dbReference type="InterPro" id="IPR042099">
    <property type="entry name" value="ANL_N_sf"/>
</dbReference>
<reference evidence="8" key="1">
    <citation type="journal article" date="2019" name="Int. J. Syst. Evol. Microbiol.">
        <title>The Global Catalogue of Microorganisms (GCM) 10K type strain sequencing project: providing services to taxonomists for standard genome sequencing and annotation.</title>
        <authorList>
            <consortium name="The Broad Institute Genomics Platform"/>
            <consortium name="The Broad Institute Genome Sequencing Center for Infectious Disease"/>
            <person name="Wu L."/>
            <person name="Ma J."/>
        </authorList>
    </citation>
    <scope>NUCLEOTIDE SEQUENCE [LARGE SCALE GENOMIC DNA]</scope>
    <source>
        <strain evidence="8">JCM 18303</strain>
    </source>
</reference>
<dbReference type="Proteomes" id="UP001428817">
    <property type="component" value="Unassembled WGS sequence"/>
</dbReference>
<evidence type="ECO:0000313" key="7">
    <source>
        <dbReference type="EMBL" id="GAA5165949.1"/>
    </source>
</evidence>
<dbReference type="Pfam" id="PF13193">
    <property type="entry name" value="AMP-binding_C"/>
    <property type="match status" value="1"/>
</dbReference>
<organism evidence="7 8">
    <name type="scientific">Pseudonocardia eucalypti</name>
    <dbReference type="NCBI Taxonomy" id="648755"/>
    <lineage>
        <taxon>Bacteria</taxon>
        <taxon>Bacillati</taxon>
        <taxon>Actinomycetota</taxon>
        <taxon>Actinomycetes</taxon>
        <taxon>Pseudonocardiales</taxon>
        <taxon>Pseudonocardiaceae</taxon>
        <taxon>Pseudonocardia</taxon>
    </lineage>
</organism>
<dbReference type="Pfam" id="PF00501">
    <property type="entry name" value="AMP-binding"/>
    <property type="match status" value="1"/>
</dbReference>
<evidence type="ECO:0000259" key="6">
    <source>
        <dbReference type="Pfam" id="PF13193"/>
    </source>
</evidence>